<dbReference type="GO" id="GO:0019752">
    <property type="term" value="P:carboxylic acid metabolic process"/>
    <property type="evidence" value="ECO:0007669"/>
    <property type="project" value="UniProtKB-ARBA"/>
</dbReference>
<proteinExistence type="inferred from homology"/>
<name>A0AA37U9U9_9BACL</name>
<dbReference type="RefSeq" id="WP_284227302.1">
    <property type="nucleotide sequence ID" value="NZ_BSRA01000010.1"/>
</dbReference>
<organism evidence="4 5">
    <name type="scientific">Alicyclobacillus hesperidum</name>
    <dbReference type="NCBI Taxonomy" id="89784"/>
    <lineage>
        <taxon>Bacteria</taxon>
        <taxon>Bacillati</taxon>
        <taxon>Bacillota</taxon>
        <taxon>Bacilli</taxon>
        <taxon>Bacillales</taxon>
        <taxon>Alicyclobacillaceae</taxon>
        <taxon>Alicyclobacillus</taxon>
    </lineage>
</organism>
<sequence length="287" mass="31340">MKLCSFYQDGVVRLGLVRDHHVVDVAASAHALGVEAPLSVMAAIAGGEQETTQLRQVYAQGTVALPVDEVVFAPPVTHPEKIICVGLNYRKHAEESNMPIPTSPVYFTKFANSLSGHRATVTIPPVAKQCDYEVELVAVIGQRIRQVSVEDALRAVYGYAVGNDLSARDLQMRNSQWLYGKAMDGFAPLGPYLVTADEVPNPQDLRLRTWVNGELRQDSTTADMIFSVAEVIADLSQVMTLEPGDLIYTGTPEGVILGMDDQRWLDAGDEIVCEIDGLGRLCTRLAR</sequence>
<dbReference type="Proteomes" id="UP001157137">
    <property type="component" value="Unassembled WGS sequence"/>
</dbReference>
<dbReference type="InterPro" id="IPR051121">
    <property type="entry name" value="FAH"/>
</dbReference>
<dbReference type="Gene3D" id="3.90.850.10">
    <property type="entry name" value="Fumarylacetoacetase-like, C-terminal domain"/>
    <property type="match status" value="1"/>
</dbReference>
<evidence type="ECO:0000313" key="4">
    <source>
        <dbReference type="EMBL" id="GLV14308.1"/>
    </source>
</evidence>
<accession>A0AA37U9U9</accession>
<evidence type="ECO:0000256" key="1">
    <source>
        <dbReference type="ARBA" id="ARBA00010211"/>
    </source>
</evidence>
<dbReference type="AlphaFoldDB" id="A0AA37U9U9"/>
<evidence type="ECO:0000256" key="2">
    <source>
        <dbReference type="ARBA" id="ARBA00022723"/>
    </source>
</evidence>
<dbReference type="InterPro" id="IPR011234">
    <property type="entry name" value="Fumarylacetoacetase-like_C"/>
</dbReference>
<comment type="caution">
    <text evidence="4">The sequence shown here is derived from an EMBL/GenBank/DDBJ whole genome shotgun (WGS) entry which is preliminary data.</text>
</comment>
<reference evidence="4" key="1">
    <citation type="submission" date="2023-02" db="EMBL/GenBank/DDBJ databases">
        <title>Proposal of a novel subspecies: Alicyclobacillus hesperidum subspecies aegle.</title>
        <authorList>
            <person name="Goto K."/>
            <person name="Fujii T."/>
            <person name="Yasui K."/>
            <person name="Mochida K."/>
            <person name="Kato-Tanaka Y."/>
            <person name="Morohoshi S."/>
            <person name="An S.Y."/>
            <person name="Kasai H."/>
            <person name="Yokota A."/>
        </authorList>
    </citation>
    <scope>NUCLEOTIDE SEQUENCE</scope>
    <source>
        <strain evidence="4">DSM 12766</strain>
    </source>
</reference>
<evidence type="ECO:0000313" key="5">
    <source>
        <dbReference type="Proteomes" id="UP001157137"/>
    </source>
</evidence>
<dbReference type="GO" id="GO:0016853">
    <property type="term" value="F:isomerase activity"/>
    <property type="evidence" value="ECO:0007669"/>
    <property type="project" value="UniProtKB-ARBA"/>
</dbReference>
<evidence type="ECO:0000259" key="3">
    <source>
        <dbReference type="Pfam" id="PF01557"/>
    </source>
</evidence>
<keyword evidence="2" id="KW-0479">Metal-binding</keyword>
<protein>
    <recommendedName>
        <fullName evidence="3">Fumarylacetoacetase-like C-terminal domain-containing protein</fullName>
    </recommendedName>
</protein>
<dbReference type="GO" id="GO:0046872">
    <property type="term" value="F:metal ion binding"/>
    <property type="evidence" value="ECO:0007669"/>
    <property type="project" value="UniProtKB-KW"/>
</dbReference>
<feature type="domain" description="Fumarylacetoacetase-like C-terminal" evidence="3">
    <location>
        <begin position="81"/>
        <end position="285"/>
    </location>
</feature>
<gene>
    <name evidence="4" type="ORF">Heshes_19920</name>
</gene>
<dbReference type="EMBL" id="BSRA01000010">
    <property type="protein sequence ID" value="GLV14308.1"/>
    <property type="molecule type" value="Genomic_DNA"/>
</dbReference>
<dbReference type="PANTHER" id="PTHR42796">
    <property type="entry name" value="FUMARYLACETOACETATE HYDROLASE DOMAIN-CONTAINING PROTEIN 2A-RELATED"/>
    <property type="match status" value="1"/>
</dbReference>
<dbReference type="FunFam" id="3.90.850.10:FF:000002">
    <property type="entry name" value="2-hydroxyhepta-2,4-diene-1,7-dioate isomerase"/>
    <property type="match status" value="1"/>
</dbReference>
<dbReference type="SUPFAM" id="SSF56529">
    <property type="entry name" value="FAH"/>
    <property type="match status" value="1"/>
</dbReference>
<dbReference type="PANTHER" id="PTHR42796:SF4">
    <property type="entry name" value="FUMARYLACETOACETATE HYDROLASE DOMAIN-CONTAINING PROTEIN 2A"/>
    <property type="match status" value="1"/>
</dbReference>
<comment type="similarity">
    <text evidence="1">Belongs to the FAH family.</text>
</comment>
<dbReference type="Pfam" id="PF01557">
    <property type="entry name" value="FAA_hydrolase"/>
    <property type="match status" value="1"/>
</dbReference>
<dbReference type="InterPro" id="IPR036663">
    <property type="entry name" value="Fumarylacetoacetase_C_sf"/>
</dbReference>